<proteinExistence type="predicted"/>
<dbReference type="Proteomes" id="UP000019140">
    <property type="component" value="Unassembled WGS sequence"/>
</dbReference>
<gene>
    <name evidence="1" type="ORF">ETSY2_33320</name>
</gene>
<name>W4M010_9BACT</name>
<dbReference type="EMBL" id="AZHX01001425">
    <property type="protein sequence ID" value="ETX03493.1"/>
    <property type="molecule type" value="Genomic_DNA"/>
</dbReference>
<organism evidence="1 2">
    <name type="scientific">Candidatus Entotheonella gemina</name>
    <dbReference type="NCBI Taxonomy" id="1429439"/>
    <lineage>
        <taxon>Bacteria</taxon>
        <taxon>Pseudomonadati</taxon>
        <taxon>Nitrospinota/Tectimicrobiota group</taxon>
        <taxon>Candidatus Tectimicrobiota</taxon>
        <taxon>Candidatus Entotheonellia</taxon>
        <taxon>Candidatus Entotheonellales</taxon>
        <taxon>Candidatus Entotheonellaceae</taxon>
        <taxon>Candidatus Entotheonella</taxon>
    </lineage>
</organism>
<evidence type="ECO:0008006" key="3">
    <source>
        <dbReference type="Google" id="ProtNLM"/>
    </source>
</evidence>
<keyword evidence="2" id="KW-1185">Reference proteome</keyword>
<feature type="non-terminal residue" evidence="1">
    <location>
        <position position="1"/>
    </location>
</feature>
<evidence type="ECO:0000313" key="2">
    <source>
        <dbReference type="Proteomes" id="UP000019140"/>
    </source>
</evidence>
<sequence>NAPLAVLIRTTNRLERFHKEMRRKQRDIGMFQSEQGCEAIWYLLTTRETAKQQAALNTRA</sequence>
<comment type="caution">
    <text evidence="1">The sequence shown here is derived from an EMBL/GenBank/DDBJ whole genome shotgun (WGS) entry which is preliminary data.</text>
</comment>
<protein>
    <recommendedName>
        <fullName evidence="3">IS256 family transposase</fullName>
    </recommendedName>
</protein>
<dbReference type="HOGENOM" id="CLU_2927834_0_0_7"/>
<reference evidence="1 2" key="1">
    <citation type="journal article" date="2014" name="Nature">
        <title>An environmental bacterial taxon with a large and distinct metabolic repertoire.</title>
        <authorList>
            <person name="Wilson M.C."/>
            <person name="Mori T."/>
            <person name="Ruckert C."/>
            <person name="Uria A.R."/>
            <person name="Helf M.J."/>
            <person name="Takada K."/>
            <person name="Gernert C."/>
            <person name="Steffens U.A."/>
            <person name="Heycke N."/>
            <person name="Schmitt S."/>
            <person name="Rinke C."/>
            <person name="Helfrich E.J."/>
            <person name="Brachmann A.O."/>
            <person name="Gurgui C."/>
            <person name="Wakimoto T."/>
            <person name="Kracht M."/>
            <person name="Crusemann M."/>
            <person name="Hentschel U."/>
            <person name="Abe I."/>
            <person name="Matsunaga S."/>
            <person name="Kalinowski J."/>
            <person name="Takeyama H."/>
            <person name="Piel J."/>
        </authorList>
    </citation>
    <scope>NUCLEOTIDE SEQUENCE [LARGE SCALE GENOMIC DNA]</scope>
    <source>
        <strain evidence="2">TSY2</strain>
    </source>
</reference>
<accession>W4M010</accession>
<dbReference type="AlphaFoldDB" id="W4M010"/>
<evidence type="ECO:0000313" key="1">
    <source>
        <dbReference type="EMBL" id="ETX03493.1"/>
    </source>
</evidence>